<evidence type="ECO:0000313" key="2">
    <source>
        <dbReference type="Proteomes" id="UP000799118"/>
    </source>
</evidence>
<protein>
    <submittedName>
        <fullName evidence="1">Uncharacterized protein</fullName>
    </submittedName>
</protein>
<evidence type="ECO:0000313" key="1">
    <source>
        <dbReference type="EMBL" id="KAE9383911.1"/>
    </source>
</evidence>
<gene>
    <name evidence="1" type="ORF">BT96DRAFT_929548</name>
</gene>
<feature type="non-terminal residue" evidence="1">
    <location>
        <position position="1"/>
    </location>
</feature>
<dbReference type="EMBL" id="ML770287">
    <property type="protein sequence ID" value="KAE9383911.1"/>
    <property type="molecule type" value="Genomic_DNA"/>
</dbReference>
<proteinExistence type="predicted"/>
<name>A0A6A4GEP8_9AGAR</name>
<organism evidence="1 2">
    <name type="scientific">Gymnopus androsaceus JB14</name>
    <dbReference type="NCBI Taxonomy" id="1447944"/>
    <lineage>
        <taxon>Eukaryota</taxon>
        <taxon>Fungi</taxon>
        <taxon>Dikarya</taxon>
        <taxon>Basidiomycota</taxon>
        <taxon>Agaricomycotina</taxon>
        <taxon>Agaricomycetes</taxon>
        <taxon>Agaricomycetidae</taxon>
        <taxon>Agaricales</taxon>
        <taxon>Marasmiineae</taxon>
        <taxon>Omphalotaceae</taxon>
        <taxon>Gymnopus</taxon>
    </lineage>
</organism>
<dbReference type="Proteomes" id="UP000799118">
    <property type="component" value="Unassembled WGS sequence"/>
</dbReference>
<dbReference type="AlphaFoldDB" id="A0A6A4GEP8"/>
<reference evidence="1" key="1">
    <citation type="journal article" date="2019" name="Environ. Microbiol.">
        <title>Fungal ecological strategies reflected in gene transcription - a case study of two litter decomposers.</title>
        <authorList>
            <person name="Barbi F."/>
            <person name="Kohler A."/>
            <person name="Barry K."/>
            <person name="Baskaran P."/>
            <person name="Daum C."/>
            <person name="Fauchery L."/>
            <person name="Ihrmark K."/>
            <person name="Kuo A."/>
            <person name="LaButti K."/>
            <person name="Lipzen A."/>
            <person name="Morin E."/>
            <person name="Grigoriev I.V."/>
            <person name="Henrissat B."/>
            <person name="Lindahl B."/>
            <person name="Martin F."/>
        </authorList>
    </citation>
    <scope>NUCLEOTIDE SEQUENCE</scope>
    <source>
        <strain evidence="1">JB14</strain>
    </source>
</reference>
<accession>A0A6A4GEP8</accession>
<sequence>RPEKATSSRIKLLALLLPQHPLSHLHSECTCTGSRCCHTSPCAGQLTVDPSHFCFSHLNR</sequence>
<keyword evidence="2" id="KW-1185">Reference proteome</keyword>